<evidence type="ECO:0000313" key="9">
    <source>
        <dbReference type="EMBL" id="HIV11193.1"/>
    </source>
</evidence>
<feature type="region of interest" description="Disordered" evidence="6">
    <location>
        <begin position="683"/>
        <end position="704"/>
    </location>
</feature>
<evidence type="ECO:0000256" key="5">
    <source>
        <dbReference type="PROSITE-ProRule" id="PRU00289"/>
    </source>
</evidence>
<dbReference type="InterPro" id="IPR018541">
    <property type="entry name" value="Ftsk_gamma"/>
</dbReference>
<comment type="caution">
    <text evidence="9">The sequence shown here is derived from an EMBL/GenBank/DDBJ whole genome shotgun (WGS) entry which is preliminary data.</text>
</comment>
<comment type="similarity">
    <text evidence="1">Belongs to the FtsK/SpoIIIE/SftA family.</text>
</comment>
<feature type="transmembrane region" description="Helical" evidence="7">
    <location>
        <begin position="36"/>
        <end position="58"/>
    </location>
</feature>
<dbReference type="SUPFAM" id="SSF46785">
    <property type="entry name" value="Winged helix' DNA-binding domain"/>
    <property type="match status" value="1"/>
</dbReference>
<feature type="transmembrane region" description="Helical" evidence="7">
    <location>
        <begin position="110"/>
        <end position="134"/>
    </location>
</feature>
<dbReference type="GO" id="GO:0016020">
    <property type="term" value="C:membrane"/>
    <property type="evidence" value="ECO:0007669"/>
    <property type="project" value="UniProtKB-SubCell"/>
</dbReference>
<dbReference type="Gene3D" id="3.30.980.40">
    <property type="match status" value="1"/>
</dbReference>
<dbReference type="GO" id="GO:0003677">
    <property type="term" value="F:DNA binding"/>
    <property type="evidence" value="ECO:0007669"/>
    <property type="project" value="UniProtKB-KW"/>
</dbReference>
<protein>
    <submittedName>
        <fullName evidence="9">DNA translocase FtsK</fullName>
    </submittedName>
</protein>
<dbReference type="PROSITE" id="PS50901">
    <property type="entry name" value="FTSK"/>
    <property type="match status" value="1"/>
</dbReference>
<feature type="region of interest" description="Disordered" evidence="6">
    <location>
        <begin position="151"/>
        <end position="269"/>
    </location>
</feature>
<dbReference type="InterPro" id="IPR036388">
    <property type="entry name" value="WH-like_DNA-bd_sf"/>
</dbReference>
<keyword evidence="7" id="KW-0812">Transmembrane</keyword>
<evidence type="ECO:0000259" key="8">
    <source>
        <dbReference type="PROSITE" id="PS50901"/>
    </source>
</evidence>
<feature type="domain" description="FtsK" evidence="8">
    <location>
        <begin position="426"/>
        <end position="617"/>
    </location>
</feature>
<accession>A0A9D1NRX2</accession>
<dbReference type="SMART" id="SM00382">
    <property type="entry name" value="AAA"/>
    <property type="match status" value="1"/>
</dbReference>
<dbReference type="EMBL" id="DVOL01000085">
    <property type="protein sequence ID" value="HIV11193.1"/>
    <property type="molecule type" value="Genomic_DNA"/>
</dbReference>
<dbReference type="InterPro" id="IPR003593">
    <property type="entry name" value="AAA+_ATPase"/>
</dbReference>
<dbReference type="SUPFAM" id="SSF52540">
    <property type="entry name" value="P-loop containing nucleoside triphosphate hydrolases"/>
    <property type="match status" value="1"/>
</dbReference>
<feature type="transmembrane region" description="Helical" evidence="7">
    <location>
        <begin position="6"/>
        <end position="29"/>
    </location>
</feature>
<dbReference type="AlphaFoldDB" id="A0A9D1NRX2"/>
<reference evidence="9" key="1">
    <citation type="submission" date="2020-10" db="EMBL/GenBank/DDBJ databases">
        <authorList>
            <person name="Gilroy R."/>
        </authorList>
    </citation>
    <scope>NUCLEOTIDE SEQUENCE</scope>
    <source>
        <strain evidence="9">1370</strain>
    </source>
</reference>
<proteinExistence type="inferred from homology"/>
<dbReference type="PANTHER" id="PTHR22683:SF41">
    <property type="entry name" value="DNA TRANSLOCASE FTSK"/>
    <property type="match status" value="1"/>
</dbReference>
<evidence type="ECO:0000256" key="7">
    <source>
        <dbReference type="SAM" id="Phobius"/>
    </source>
</evidence>
<dbReference type="PANTHER" id="PTHR22683">
    <property type="entry name" value="SPORULATION PROTEIN RELATED"/>
    <property type="match status" value="1"/>
</dbReference>
<feature type="compositionally biased region" description="Basic and acidic residues" evidence="6">
    <location>
        <begin position="154"/>
        <end position="180"/>
    </location>
</feature>
<evidence type="ECO:0000313" key="10">
    <source>
        <dbReference type="Proteomes" id="UP000823960"/>
    </source>
</evidence>
<evidence type="ECO:0000256" key="1">
    <source>
        <dbReference type="ARBA" id="ARBA00006474"/>
    </source>
</evidence>
<dbReference type="InterPro" id="IPR041027">
    <property type="entry name" value="FtsK_alpha"/>
</dbReference>
<feature type="compositionally biased region" description="Basic and acidic residues" evidence="6">
    <location>
        <begin position="683"/>
        <end position="693"/>
    </location>
</feature>
<keyword evidence="7" id="KW-1133">Transmembrane helix</keyword>
<keyword evidence="2 5" id="KW-0547">Nucleotide-binding</keyword>
<feature type="binding site" evidence="5">
    <location>
        <begin position="444"/>
        <end position="451"/>
    </location>
    <ligand>
        <name>ATP</name>
        <dbReference type="ChEBI" id="CHEBI:30616"/>
    </ligand>
</feature>
<dbReference type="Pfam" id="PF17854">
    <property type="entry name" value="FtsK_alpha"/>
    <property type="match status" value="1"/>
</dbReference>
<feature type="compositionally biased region" description="Polar residues" evidence="6">
    <location>
        <begin position="694"/>
        <end position="704"/>
    </location>
</feature>
<keyword evidence="4" id="KW-0238">DNA-binding</keyword>
<dbReference type="GO" id="GO:0005524">
    <property type="term" value="F:ATP binding"/>
    <property type="evidence" value="ECO:0007669"/>
    <property type="project" value="UniProtKB-UniRule"/>
</dbReference>
<dbReference type="Pfam" id="PF09397">
    <property type="entry name" value="FtsK_gamma"/>
    <property type="match status" value="1"/>
</dbReference>
<dbReference type="InterPro" id="IPR027417">
    <property type="entry name" value="P-loop_NTPase"/>
</dbReference>
<evidence type="ECO:0000256" key="4">
    <source>
        <dbReference type="ARBA" id="ARBA00023125"/>
    </source>
</evidence>
<reference evidence="9" key="2">
    <citation type="journal article" date="2021" name="PeerJ">
        <title>Extensive microbial diversity within the chicken gut microbiome revealed by metagenomics and culture.</title>
        <authorList>
            <person name="Gilroy R."/>
            <person name="Ravi A."/>
            <person name="Getino M."/>
            <person name="Pursley I."/>
            <person name="Horton D.L."/>
            <person name="Alikhan N.F."/>
            <person name="Baker D."/>
            <person name="Gharbi K."/>
            <person name="Hall N."/>
            <person name="Watson M."/>
            <person name="Adriaenssens E.M."/>
            <person name="Foster-Nyarko E."/>
            <person name="Jarju S."/>
            <person name="Secka A."/>
            <person name="Antonio M."/>
            <person name="Oren A."/>
            <person name="Chaudhuri R.R."/>
            <person name="La Ragione R."/>
            <person name="Hildebrand F."/>
            <person name="Pallen M.J."/>
        </authorList>
    </citation>
    <scope>NUCLEOTIDE SEQUENCE</scope>
    <source>
        <strain evidence="9">1370</strain>
    </source>
</reference>
<gene>
    <name evidence="9" type="ORF">IAD28_05840</name>
</gene>
<feature type="compositionally biased region" description="Basic and acidic residues" evidence="6">
    <location>
        <begin position="190"/>
        <end position="203"/>
    </location>
</feature>
<dbReference type="Gene3D" id="3.40.50.300">
    <property type="entry name" value="P-loop containing nucleotide triphosphate hydrolases"/>
    <property type="match status" value="1"/>
</dbReference>
<evidence type="ECO:0000256" key="3">
    <source>
        <dbReference type="ARBA" id="ARBA00022840"/>
    </source>
</evidence>
<dbReference type="InterPro" id="IPR002543">
    <property type="entry name" value="FtsK_dom"/>
</dbReference>
<dbReference type="Pfam" id="PF01580">
    <property type="entry name" value="FtsK_SpoIIIE"/>
    <property type="match status" value="1"/>
</dbReference>
<dbReference type="SMART" id="SM00843">
    <property type="entry name" value="Ftsk_gamma"/>
    <property type="match status" value="1"/>
</dbReference>
<name>A0A9D1NRX2_9FIRM</name>
<sequence length="780" mass="84478">MQSALWGLFGVSSVLLSPIVIYVAVMMALDRSKSAVIVKVLQGALLILLVGPMFEIFYSMSKGGDSFSGDGFSGIITRLYENGSIEHQGGGALSIFLGGSLVKLCGEVCALIIIILLIILFVMLLTNITFIDIFRFIVSAFRKLAGSISESSEESARRREESKKAREEKAPSVPEPKEKQGGFVDLSKYLSDKDKKEDSEEKKPKKQKKESETLPAPIEEPPVQPEEAANKSIDPVSELRSATAEAASEDEGHAQTEDAPDKGEAVNPIYVGKDGQTTLIEMENSSENGYVIPPIELLNPSQSGLGKEDTSIETEKNAELLVETIKSFGVVTRIVGIHKGPSVTRYELQPAAGVKVSRITSLADDIALNLAANGVRIEAPIPGKAAVGIELANKVRETVCIRELIDSDEFRQAGGKLCFPVGKDIEGKIVIGDISKMPHVLIAGTTGSGKSVFTNSVIMSILYNASPDEVRLILIDPKQVEFPVYNGIPHLLIPVVTEAKKAAGALGWAVTEMLKRYKLFADNGVRDLKDYNKLAKSEDLKCLPQIVIVVDELADLMMAARKEVEDSICRLAQLARAAGMHLIVATQSPRVDIVTGLIKANIPSRVALKVSNQMDSRVILDEGGAEKLLGNGDLLYMPVGLGKPVRVQGSYVATDEIKRVVDYLKTQTSSQYDDEVASEVERHIPVPKGEKTSSEQGQDPSQDNMTEAAIEAVVEAGQASTSYLQRRLKLGYARAARIMDELEELGIVGPADGAKPREVRLTRAQWLERKAMLGNESEGL</sequence>
<dbReference type="InterPro" id="IPR050206">
    <property type="entry name" value="FtsK/SpoIIIE/SftA"/>
</dbReference>
<dbReference type="Gene3D" id="1.10.10.10">
    <property type="entry name" value="Winged helix-like DNA-binding domain superfamily/Winged helix DNA-binding domain"/>
    <property type="match status" value="1"/>
</dbReference>
<feature type="compositionally biased region" description="Basic and acidic residues" evidence="6">
    <location>
        <begin position="250"/>
        <end position="264"/>
    </location>
</feature>
<organism evidence="9 10">
    <name type="scientific">Candidatus Faeciplasma avium</name>
    <dbReference type="NCBI Taxonomy" id="2840798"/>
    <lineage>
        <taxon>Bacteria</taxon>
        <taxon>Bacillati</taxon>
        <taxon>Bacillota</taxon>
        <taxon>Clostridia</taxon>
        <taxon>Eubacteriales</taxon>
        <taxon>Oscillospiraceae</taxon>
        <taxon>Oscillospiraceae incertae sedis</taxon>
        <taxon>Candidatus Faeciplasma</taxon>
    </lineage>
</organism>
<keyword evidence="7" id="KW-0472">Membrane</keyword>
<evidence type="ECO:0000256" key="6">
    <source>
        <dbReference type="SAM" id="MobiDB-lite"/>
    </source>
</evidence>
<keyword evidence="3 5" id="KW-0067">ATP-binding</keyword>
<dbReference type="InterPro" id="IPR036390">
    <property type="entry name" value="WH_DNA-bd_sf"/>
</dbReference>
<dbReference type="CDD" id="cd01127">
    <property type="entry name" value="TrwB_TraG_TraD_VirD4"/>
    <property type="match status" value="1"/>
</dbReference>
<dbReference type="Proteomes" id="UP000823960">
    <property type="component" value="Unassembled WGS sequence"/>
</dbReference>
<evidence type="ECO:0000256" key="2">
    <source>
        <dbReference type="ARBA" id="ARBA00022741"/>
    </source>
</evidence>